<dbReference type="InterPro" id="IPR025711">
    <property type="entry name" value="PepSY"/>
</dbReference>
<name>A0A838YCH0_9NEIS</name>
<dbReference type="EMBL" id="JACERN010000042">
    <property type="protein sequence ID" value="MBA4710229.1"/>
    <property type="molecule type" value="Genomic_DNA"/>
</dbReference>
<comment type="caution">
    <text evidence="3">The sequence shown here is derived from an EMBL/GenBank/DDBJ whole genome shotgun (WGS) entry which is preliminary data.</text>
</comment>
<dbReference type="PANTHER" id="PTHR34219:SF6">
    <property type="entry name" value="BLR3280 PROTEIN"/>
    <property type="match status" value="1"/>
</dbReference>
<reference evidence="3 4" key="1">
    <citation type="submission" date="2020-07" db="EMBL/GenBank/DDBJ databases">
        <title>Draft genome sequence of violacein-producing bacteria and related species.</title>
        <authorList>
            <person name="Wilson H.S."/>
            <person name="De Leon M.E."/>
        </authorList>
    </citation>
    <scope>NUCLEOTIDE SEQUENCE [LARGE SCALE GENOMIC DNA]</scope>
    <source>
        <strain evidence="3 4">HSC-21Su07</strain>
    </source>
</reference>
<keyword evidence="1" id="KW-1133">Transmembrane helix</keyword>
<dbReference type="AlphaFoldDB" id="A0A838YCH0"/>
<dbReference type="InterPro" id="IPR005625">
    <property type="entry name" value="PepSY-ass_TM"/>
</dbReference>
<evidence type="ECO:0000313" key="3">
    <source>
        <dbReference type="EMBL" id="MBA4710229.1"/>
    </source>
</evidence>
<dbReference type="PANTHER" id="PTHR34219">
    <property type="entry name" value="IRON-REGULATED INNER MEMBRANE PROTEIN-RELATED"/>
    <property type="match status" value="1"/>
</dbReference>
<keyword evidence="1" id="KW-0472">Membrane</keyword>
<dbReference type="Pfam" id="PF03929">
    <property type="entry name" value="PepSY_TM"/>
    <property type="match status" value="1"/>
</dbReference>
<dbReference type="Pfam" id="PF03413">
    <property type="entry name" value="PepSY"/>
    <property type="match status" value="1"/>
</dbReference>
<keyword evidence="1" id="KW-0812">Transmembrane</keyword>
<feature type="domain" description="PepSY" evidence="2">
    <location>
        <begin position="111"/>
        <end position="179"/>
    </location>
</feature>
<accession>A0A838YCH0</accession>
<keyword evidence="4" id="KW-1185">Reference proteome</keyword>
<evidence type="ECO:0000256" key="1">
    <source>
        <dbReference type="SAM" id="Phobius"/>
    </source>
</evidence>
<sequence>MKRLLFLAHRWLGIVLCLLLLLWSFSGLMMIYAGPSGISPDVRLAHAQPLPAAEAGHWLSLSDAWQRSGLATTRQPVTARLSMQAGEAVWLVTDNSGQRQRISAQDGQLRPLTPAQAVQIARDWRPASQQARLQAAFERDASTAMMNYDPYRPFYRVALDDAEQHEVTISQKSGEVVKSTTRMQRILFWSGSYLHFLRPLDAIGLAEARKPILTWGALAALLSVCSGLWLGVGRWRPAWLGKRPYPNGSSNPYRALWQRWHLWLGLSAGLLAFTWCLSGFLSGNPWQLFGQQGGHGKTHQHSQPALPAQATGLPMAQIAGQLQQKPSEPAVELNWFQLGRQQQLQARDRQGHVWLLATTGSGQPQPEAGFSKDAVLAAVSSQHHAPIRAAELLQQDDDYYYSSPRISRAELPLPVWRIKLADTAANWLYVNPQTGETVLQLKQGQRSLRWLFSGLHNWDLPMLKYRPLWDIWMLLGSTTCVALALSAVVMGWRRLSKRK</sequence>
<dbReference type="Proteomes" id="UP000545606">
    <property type="component" value="Unassembled WGS sequence"/>
</dbReference>
<organism evidence="3 4">
    <name type="scientific">Aquitalea aquatica</name>
    <dbReference type="NCBI Taxonomy" id="3044273"/>
    <lineage>
        <taxon>Bacteria</taxon>
        <taxon>Pseudomonadati</taxon>
        <taxon>Pseudomonadota</taxon>
        <taxon>Betaproteobacteria</taxon>
        <taxon>Neisseriales</taxon>
        <taxon>Chromobacteriaceae</taxon>
        <taxon>Aquitalea</taxon>
    </lineage>
</organism>
<feature type="transmembrane region" description="Helical" evidence="1">
    <location>
        <begin position="260"/>
        <end position="281"/>
    </location>
</feature>
<evidence type="ECO:0000259" key="2">
    <source>
        <dbReference type="Pfam" id="PF03413"/>
    </source>
</evidence>
<gene>
    <name evidence="3" type="ORF">H2Z84_17815</name>
</gene>
<feature type="transmembrane region" description="Helical" evidence="1">
    <location>
        <begin position="12"/>
        <end position="33"/>
    </location>
</feature>
<proteinExistence type="predicted"/>
<feature type="transmembrane region" description="Helical" evidence="1">
    <location>
        <begin position="212"/>
        <end position="232"/>
    </location>
</feature>
<feature type="transmembrane region" description="Helical" evidence="1">
    <location>
        <begin position="471"/>
        <end position="492"/>
    </location>
</feature>
<protein>
    <submittedName>
        <fullName evidence="3">PepSY domain-containing protein</fullName>
    </submittedName>
</protein>
<evidence type="ECO:0000313" key="4">
    <source>
        <dbReference type="Proteomes" id="UP000545606"/>
    </source>
</evidence>
<dbReference type="RefSeq" id="WP_181837143.1">
    <property type="nucleotide sequence ID" value="NZ_JACERN010000042.1"/>
</dbReference>